<dbReference type="EMBL" id="JAAFGS010000001">
    <property type="protein sequence ID" value="NGZ74258.1"/>
    <property type="molecule type" value="Genomic_DNA"/>
</dbReference>
<evidence type="ECO:0000313" key="1">
    <source>
        <dbReference type="EMBL" id="NGZ74258.1"/>
    </source>
</evidence>
<protein>
    <submittedName>
        <fullName evidence="1">Uncharacterized protein</fullName>
    </submittedName>
</protein>
<organism evidence="1 2">
    <name type="scientific">Saccharibacillus alkalitolerans</name>
    <dbReference type="NCBI Taxonomy" id="2705290"/>
    <lineage>
        <taxon>Bacteria</taxon>
        <taxon>Bacillati</taxon>
        <taxon>Bacillota</taxon>
        <taxon>Bacilli</taxon>
        <taxon>Bacillales</taxon>
        <taxon>Paenibacillaceae</taxon>
        <taxon>Saccharibacillus</taxon>
    </lineage>
</organism>
<proteinExistence type="predicted"/>
<reference evidence="1 2" key="1">
    <citation type="submission" date="2020-01" db="EMBL/GenBank/DDBJ databases">
        <title>Polyphasic characterisation and genomic insights into a novel alkali tolerant bacterium VR-M41.</title>
        <authorList>
            <person name="Vemuluri V.R."/>
        </authorList>
    </citation>
    <scope>NUCLEOTIDE SEQUENCE [LARGE SCALE GENOMIC DNA]</scope>
    <source>
        <strain evidence="1 2">VR-M41</strain>
    </source>
</reference>
<dbReference type="Proteomes" id="UP000800303">
    <property type="component" value="Unassembled WGS sequence"/>
</dbReference>
<name>A0ABX0EZU2_9BACL</name>
<gene>
    <name evidence="1" type="ORF">GYN08_02935</name>
</gene>
<comment type="caution">
    <text evidence="1">The sequence shown here is derived from an EMBL/GenBank/DDBJ whole genome shotgun (WGS) entry which is preliminary data.</text>
</comment>
<dbReference type="RefSeq" id="WP_166272319.1">
    <property type="nucleotide sequence ID" value="NZ_JAAFGS010000001.1"/>
</dbReference>
<sequence length="104" mass="11792">MSGSRHKGSWKEAVERGRTRGYECLRSPPADSAREELVQYAIRKTDGRYQTYFFAVDLSKMGIAEDCAEEELLEFGDLKAALDHLCSRGADPERFGPFKGQRPF</sequence>
<evidence type="ECO:0000313" key="2">
    <source>
        <dbReference type="Proteomes" id="UP000800303"/>
    </source>
</evidence>
<keyword evidence="2" id="KW-1185">Reference proteome</keyword>
<accession>A0ABX0EZU2</accession>